<dbReference type="InterPro" id="IPR015927">
    <property type="entry name" value="Peptidase_S24_S26A/B/C"/>
</dbReference>
<gene>
    <name evidence="3" type="ORF">H8699_08800</name>
</gene>
<evidence type="ECO:0000313" key="3">
    <source>
        <dbReference type="EMBL" id="MBC8529523.1"/>
    </source>
</evidence>
<evidence type="ECO:0000259" key="2">
    <source>
        <dbReference type="PROSITE" id="PS50943"/>
    </source>
</evidence>
<dbReference type="Pfam" id="PF01381">
    <property type="entry name" value="HTH_3"/>
    <property type="match status" value="1"/>
</dbReference>
<dbReference type="CDD" id="cd00093">
    <property type="entry name" value="HTH_XRE"/>
    <property type="match status" value="1"/>
</dbReference>
<dbReference type="SMART" id="SM00530">
    <property type="entry name" value="HTH_XRE"/>
    <property type="match status" value="1"/>
</dbReference>
<sequence>MAKDRALGIRIRELRRRQGLTQRALCEALELKASTLSQYESGQRTPDDAIKARIADFFGVSLDYLLGRDEFIQPALEKGEPFPVTVMDDSLKNLGVVRFSRLQVQEGAPVEDGQLALVAFKDGRTLVRRLERKNGWVLLIAENGAYETLMVRPRDVEILGRVTHALLPLGREKGKKSEH</sequence>
<keyword evidence="4" id="KW-1185">Reference proteome</keyword>
<reference evidence="3" key="1">
    <citation type="submission" date="2020-08" db="EMBL/GenBank/DDBJ databases">
        <title>Genome public.</title>
        <authorList>
            <person name="Liu C."/>
            <person name="Sun Q."/>
        </authorList>
    </citation>
    <scope>NUCLEOTIDE SEQUENCE</scope>
    <source>
        <strain evidence="3">NSJ-44</strain>
    </source>
</reference>
<dbReference type="Pfam" id="PF00717">
    <property type="entry name" value="Peptidase_S24"/>
    <property type="match status" value="1"/>
</dbReference>
<dbReference type="SUPFAM" id="SSF47413">
    <property type="entry name" value="lambda repressor-like DNA-binding domains"/>
    <property type="match status" value="1"/>
</dbReference>
<dbReference type="AlphaFoldDB" id="A0A926D0I8"/>
<dbReference type="PANTHER" id="PTHR46558">
    <property type="entry name" value="TRACRIPTIONAL REGULATORY PROTEIN-RELATED-RELATED"/>
    <property type="match status" value="1"/>
</dbReference>
<protein>
    <submittedName>
        <fullName evidence="3">Helix-turn-helix domain-containing protein</fullName>
    </submittedName>
</protein>
<feature type="domain" description="HTH cro/C1-type" evidence="2">
    <location>
        <begin position="11"/>
        <end position="65"/>
    </location>
</feature>
<dbReference type="CDD" id="cd06529">
    <property type="entry name" value="S24_LexA-like"/>
    <property type="match status" value="1"/>
</dbReference>
<dbReference type="InterPro" id="IPR039418">
    <property type="entry name" value="LexA-like"/>
</dbReference>
<dbReference type="SUPFAM" id="SSF51306">
    <property type="entry name" value="LexA/Signal peptidase"/>
    <property type="match status" value="1"/>
</dbReference>
<dbReference type="InterPro" id="IPR010982">
    <property type="entry name" value="Lambda_DNA-bd_dom_sf"/>
</dbReference>
<dbReference type="PANTHER" id="PTHR46558:SF11">
    <property type="entry name" value="HTH-TYPE TRANSCRIPTIONAL REGULATOR XRE"/>
    <property type="match status" value="1"/>
</dbReference>
<keyword evidence="1" id="KW-0238">DNA-binding</keyword>
<name>A0A926D0I8_9FIRM</name>
<evidence type="ECO:0000256" key="1">
    <source>
        <dbReference type="ARBA" id="ARBA00023125"/>
    </source>
</evidence>
<dbReference type="PROSITE" id="PS50943">
    <property type="entry name" value="HTH_CROC1"/>
    <property type="match status" value="1"/>
</dbReference>
<dbReference type="InterPro" id="IPR036286">
    <property type="entry name" value="LexA/Signal_pep-like_sf"/>
</dbReference>
<organism evidence="3 4">
    <name type="scientific">Luoshenia tenuis</name>
    <dbReference type="NCBI Taxonomy" id="2763654"/>
    <lineage>
        <taxon>Bacteria</taxon>
        <taxon>Bacillati</taxon>
        <taxon>Bacillota</taxon>
        <taxon>Clostridia</taxon>
        <taxon>Christensenellales</taxon>
        <taxon>Christensenellaceae</taxon>
        <taxon>Luoshenia</taxon>
    </lineage>
</organism>
<dbReference type="Proteomes" id="UP000654279">
    <property type="component" value="Unassembled WGS sequence"/>
</dbReference>
<accession>A0A926D0I8</accession>
<evidence type="ECO:0000313" key="4">
    <source>
        <dbReference type="Proteomes" id="UP000654279"/>
    </source>
</evidence>
<dbReference type="InterPro" id="IPR001387">
    <property type="entry name" value="Cro/C1-type_HTH"/>
</dbReference>
<dbReference type="RefSeq" id="WP_138294521.1">
    <property type="nucleotide sequence ID" value="NZ_JACRSO010000003.1"/>
</dbReference>
<dbReference type="GO" id="GO:0003677">
    <property type="term" value="F:DNA binding"/>
    <property type="evidence" value="ECO:0007669"/>
    <property type="project" value="UniProtKB-KW"/>
</dbReference>
<dbReference type="Gene3D" id="1.10.260.40">
    <property type="entry name" value="lambda repressor-like DNA-binding domains"/>
    <property type="match status" value="1"/>
</dbReference>
<dbReference type="Gene3D" id="2.10.109.10">
    <property type="entry name" value="Umud Fragment, subunit A"/>
    <property type="match status" value="1"/>
</dbReference>
<proteinExistence type="predicted"/>
<dbReference type="EMBL" id="JACRSO010000003">
    <property type="protein sequence ID" value="MBC8529523.1"/>
    <property type="molecule type" value="Genomic_DNA"/>
</dbReference>
<comment type="caution">
    <text evidence="3">The sequence shown here is derived from an EMBL/GenBank/DDBJ whole genome shotgun (WGS) entry which is preliminary data.</text>
</comment>